<proteinExistence type="predicted"/>
<keyword evidence="2" id="KW-1185">Reference proteome</keyword>
<protein>
    <submittedName>
        <fullName evidence="1">Uncharacterized protein</fullName>
    </submittedName>
</protein>
<evidence type="ECO:0000313" key="2">
    <source>
        <dbReference type="Proteomes" id="UP000037822"/>
    </source>
</evidence>
<dbReference type="EMBL" id="LGSZ01000073">
    <property type="protein sequence ID" value="KPH75953.1"/>
    <property type="molecule type" value="Genomic_DNA"/>
</dbReference>
<dbReference type="Proteomes" id="UP000037822">
    <property type="component" value="Unassembled WGS sequence"/>
</dbReference>
<comment type="caution">
    <text evidence="1">The sequence shown here is derived from an EMBL/GenBank/DDBJ whole genome shotgun (WGS) entry which is preliminary data.</text>
</comment>
<evidence type="ECO:0000313" key="1">
    <source>
        <dbReference type="EMBL" id="KPH75953.1"/>
    </source>
</evidence>
<accession>A0A0N0M8C3</accession>
<sequence length="61" mass="6845">MSPPIRLFAIEAPSWGEGPTKYADAFQRSFTAPIALHIERAFAGDLDRNLIALFQVKRLDN</sequence>
<organism evidence="1 2">
    <name type="scientific">Bosea vaviloviae</name>
    <dbReference type="NCBI Taxonomy" id="1526658"/>
    <lineage>
        <taxon>Bacteria</taxon>
        <taxon>Pseudomonadati</taxon>
        <taxon>Pseudomonadota</taxon>
        <taxon>Alphaproteobacteria</taxon>
        <taxon>Hyphomicrobiales</taxon>
        <taxon>Boseaceae</taxon>
        <taxon>Bosea</taxon>
    </lineage>
</organism>
<reference evidence="1 2" key="1">
    <citation type="submission" date="2015-07" db="EMBL/GenBank/DDBJ databases">
        <title>Whole genome sequencing of Bosea vaviloviae isolated from cave pool.</title>
        <authorList>
            <person name="Tan N.E.H."/>
            <person name="Lee Y.P."/>
            <person name="Gan H.M."/>
            <person name="Barton H."/>
            <person name="Savka M.A."/>
        </authorList>
    </citation>
    <scope>NUCLEOTIDE SEQUENCE [LARGE SCALE GENOMIC DNA]</scope>
    <source>
        <strain evidence="1 2">SD260</strain>
    </source>
</reference>
<gene>
    <name evidence="1" type="ORF">AE618_23675</name>
</gene>
<dbReference type="AlphaFoldDB" id="A0A0N0M8C3"/>
<name>A0A0N0M8C3_9HYPH</name>